<dbReference type="GO" id="GO:0045893">
    <property type="term" value="P:positive regulation of DNA-templated transcription"/>
    <property type="evidence" value="ECO:0007669"/>
    <property type="project" value="TreeGrafter"/>
</dbReference>
<comment type="subcellular location">
    <subcellularLocation>
        <location evidence="1">Nucleus</location>
    </subcellularLocation>
</comment>
<dbReference type="CDD" id="cd11448">
    <property type="entry name" value="bHLH_AtFAMA_like"/>
    <property type="match status" value="1"/>
</dbReference>
<dbReference type="InterPro" id="IPR054502">
    <property type="entry name" value="bHLH-TF_ACT-like_plant"/>
</dbReference>
<comment type="caution">
    <text evidence="8">The sequence shown here is derived from an EMBL/GenBank/DDBJ whole genome shotgun (WGS) entry which is preliminary data.</text>
</comment>
<evidence type="ECO:0000256" key="1">
    <source>
        <dbReference type="ARBA" id="ARBA00004123"/>
    </source>
</evidence>
<keyword evidence="9" id="KW-1185">Reference proteome</keyword>
<keyword evidence="2" id="KW-0805">Transcription regulation</keyword>
<organism evidence="8 9">
    <name type="scientific">Dovyalis caffra</name>
    <dbReference type="NCBI Taxonomy" id="77055"/>
    <lineage>
        <taxon>Eukaryota</taxon>
        <taxon>Viridiplantae</taxon>
        <taxon>Streptophyta</taxon>
        <taxon>Embryophyta</taxon>
        <taxon>Tracheophyta</taxon>
        <taxon>Spermatophyta</taxon>
        <taxon>Magnoliopsida</taxon>
        <taxon>eudicotyledons</taxon>
        <taxon>Gunneridae</taxon>
        <taxon>Pentapetalae</taxon>
        <taxon>rosids</taxon>
        <taxon>fabids</taxon>
        <taxon>Malpighiales</taxon>
        <taxon>Salicaceae</taxon>
        <taxon>Flacourtieae</taxon>
        <taxon>Dovyalis</taxon>
    </lineage>
</organism>
<dbReference type="SMART" id="SM00353">
    <property type="entry name" value="HLH"/>
    <property type="match status" value="1"/>
</dbReference>
<dbReference type="GO" id="GO:0003677">
    <property type="term" value="F:DNA binding"/>
    <property type="evidence" value="ECO:0007669"/>
    <property type="project" value="UniProtKB-KW"/>
</dbReference>
<dbReference type="Pfam" id="PF22754">
    <property type="entry name" value="bHLH-TF_ACT-like_plant"/>
    <property type="match status" value="1"/>
</dbReference>
<protein>
    <recommendedName>
        <fullName evidence="7">BHLH domain-containing protein</fullName>
    </recommendedName>
</protein>
<evidence type="ECO:0000256" key="4">
    <source>
        <dbReference type="ARBA" id="ARBA00023163"/>
    </source>
</evidence>
<dbReference type="GO" id="GO:0046983">
    <property type="term" value="F:protein dimerization activity"/>
    <property type="evidence" value="ECO:0007669"/>
    <property type="project" value="InterPro"/>
</dbReference>
<feature type="compositionally biased region" description="Low complexity" evidence="6">
    <location>
        <begin position="141"/>
        <end position="153"/>
    </location>
</feature>
<evidence type="ECO:0000256" key="6">
    <source>
        <dbReference type="SAM" id="MobiDB-lite"/>
    </source>
</evidence>
<keyword evidence="3" id="KW-0238">DNA-binding</keyword>
<feature type="compositionally biased region" description="Polar residues" evidence="6">
    <location>
        <begin position="154"/>
        <end position="166"/>
    </location>
</feature>
<dbReference type="Proteomes" id="UP001314170">
    <property type="component" value="Unassembled WGS sequence"/>
</dbReference>
<evidence type="ECO:0000313" key="8">
    <source>
        <dbReference type="EMBL" id="CAK7348619.1"/>
    </source>
</evidence>
<evidence type="ECO:0000259" key="7">
    <source>
        <dbReference type="PROSITE" id="PS50888"/>
    </source>
</evidence>
<keyword evidence="4" id="KW-0804">Transcription</keyword>
<dbReference type="GO" id="GO:0003700">
    <property type="term" value="F:DNA-binding transcription factor activity"/>
    <property type="evidence" value="ECO:0007669"/>
    <property type="project" value="InterPro"/>
</dbReference>
<feature type="region of interest" description="Disordered" evidence="6">
    <location>
        <begin position="123"/>
        <end position="200"/>
    </location>
</feature>
<dbReference type="PANTHER" id="PTHR46684">
    <property type="entry name" value="TRANSCRIPTION FACTOR FAMA"/>
    <property type="match status" value="1"/>
</dbReference>
<reference evidence="8 9" key="1">
    <citation type="submission" date="2024-01" db="EMBL/GenBank/DDBJ databases">
        <authorList>
            <person name="Waweru B."/>
        </authorList>
    </citation>
    <scope>NUCLEOTIDE SEQUENCE [LARGE SCALE GENOMIC DNA]</scope>
</reference>
<evidence type="ECO:0000256" key="3">
    <source>
        <dbReference type="ARBA" id="ARBA00023125"/>
    </source>
</evidence>
<dbReference type="InterPro" id="IPR011598">
    <property type="entry name" value="bHLH_dom"/>
</dbReference>
<feature type="compositionally biased region" description="Basic residues" evidence="6">
    <location>
        <begin position="181"/>
        <end position="191"/>
    </location>
</feature>
<dbReference type="InterPro" id="IPR044283">
    <property type="entry name" value="FAMA/SPEECHLESS/MUTE-like"/>
</dbReference>
<dbReference type="PROSITE" id="PS50888">
    <property type="entry name" value="BHLH"/>
    <property type="match status" value="1"/>
</dbReference>
<dbReference type="PANTHER" id="PTHR46684:SF16">
    <property type="entry name" value="TRANSCRIPTION FACTOR BHLH67-LIKE ISOFORM X2"/>
    <property type="match status" value="1"/>
</dbReference>
<dbReference type="GO" id="GO:0005634">
    <property type="term" value="C:nucleus"/>
    <property type="evidence" value="ECO:0007669"/>
    <property type="project" value="UniProtKB-SubCell"/>
</dbReference>
<evidence type="ECO:0000256" key="2">
    <source>
        <dbReference type="ARBA" id="ARBA00023015"/>
    </source>
</evidence>
<proteinExistence type="predicted"/>
<evidence type="ECO:0000256" key="5">
    <source>
        <dbReference type="ARBA" id="ARBA00023242"/>
    </source>
</evidence>
<dbReference type="SUPFAM" id="SSF47459">
    <property type="entry name" value="HLH, helix-loop-helix DNA-binding domain"/>
    <property type="match status" value="1"/>
</dbReference>
<keyword evidence="5" id="KW-0539">Nucleus</keyword>
<dbReference type="Gene3D" id="4.10.280.10">
    <property type="entry name" value="Helix-loop-helix DNA-binding domain"/>
    <property type="match status" value="1"/>
</dbReference>
<dbReference type="Pfam" id="PF00010">
    <property type="entry name" value="HLH"/>
    <property type="match status" value="1"/>
</dbReference>
<dbReference type="InterPro" id="IPR036638">
    <property type="entry name" value="HLH_DNA-bd_sf"/>
</dbReference>
<feature type="domain" description="BHLH" evidence="7">
    <location>
        <begin position="199"/>
        <end position="250"/>
    </location>
</feature>
<dbReference type="EMBL" id="CAWUPB010001173">
    <property type="protein sequence ID" value="CAK7348619.1"/>
    <property type="molecule type" value="Genomic_DNA"/>
</dbReference>
<name>A0AAV1SFK2_9ROSI</name>
<sequence length="413" mass="46871">MERLQGPINPCFLGEHNLDLECLDQEFVSTESLRFVEEEPHFSSSSFEDKMPFLQMLQTIETPPFFPFKEPSFQTLLKLQHLKKPWNMNTNYYMPETDTQVQPLELESCVTHDIVDIHSPVKSETKELPNPHSNSCLEGVSPEPAEEPYSSSSVPWSTTQPQTVPNIKTHFSKSSPIITRERRKRKRTRPTKNKEEVESQRMNHIAVERNRRRLMNDHLNCLRSLMPPSYIQRGDQASIIGGAIDFVKELEQLVQSLEAQKIIIDIEAASTTGISPNQYFTSQRQCDILAEEGGNCEEERTVKKKSETTELEVFTVQNHVNLKIKCERSPGQLLRAIVALEDLRLTVLHLNINSSQATVLYSFNLKLEDDCKLGSTDEVAAAVHQIFSSINERVAAGSTQKCTGADDVYCSTC</sequence>
<gene>
    <name evidence="8" type="ORF">DCAF_LOCUS21320</name>
</gene>
<dbReference type="AlphaFoldDB" id="A0AAV1SFK2"/>
<accession>A0AAV1SFK2</accession>
<evidence type="ECO:0000313" key="9">
    <source>
        <dbReference type="Proteomes" id="UP001314170"/>
    </source>
</evidence>
<dbReference type="GO" id="GO:0010052">
    <property type="term" value="P:guard cell differentiation"/>
    <property type="evidence" value="ECO:0007669"/>
    <property type="project" value="InterPro"/>
</dbReference>